<evidence type="ECO:0000256" key="6">
    <source>
        <dbReference type="ARBA" id="ARBA00023242"/>
    </source>
</evidence>
<evidence type="ECO:0000256" key="5">
    <source>
        <dbReference type="ARBA" id="ARBA00023163"/>
    </source>
</evidence>
<keyword evidence="6" id="KW-0539">Nucleus</keyword>
<dbReference type="PANTHER" id="PTHR31985:SF130">
    <property type="entry name" value="ETHYLENE-RESPONSIVE TRANSCRIPTION FACTOR ERF034"/>
    <property type="match status" value="1"/>
</dbReference>
<sequence>MEADASNHHTPTTSSSVSVSVSSSSLSTSSSVSSLLDNGAQLLSSKLKHPKKRKRAAAAAAADSPAASPDAANAHGGEDSISSCSTEENAASGGGGKASRSGFKHPSYRGVRRRSWGKWVSEIREPRKKSRIWLGTFPTAEMAARAHDVAALAIKGRNAHLNFPDSAHDLPRPASTSPADIQAAAAKAAAVESRCDDSSSSTSPPPSPAAEERPEEEAAAEGCPDTAHADNADAGGGGGQDNALFDLPDLLLDLRDGLWWSPVWPAAAMPAEEYDGGDAVVLNEPLLWADRPEASGGGPAGRSEKGNENERYAMEQEQVLSPESNSCTCTCSNDASSAISLNASSSGSVDSVSAGAGGGGGKKRQRGGRDLKHPTYRGVRMRSWGKWVSEIREPRKKSRIWLGTFDTAEMAARAHDVAALAIKGRAAHLNFPELAGELPRAASASPKDVQAAAALAAATAAPSPSPCHVDAEDDECEQVVERPDEQTTAPVCVVENGTILQQDGDIGLEYTYFTMPDALLEFGLPPPPSYYCGSPWDDAADDLFFGEPLVLWEH</sequence>
<dbReference type="InterPro" id="IPR016177">
    <property type="entry name" value="DNA-bd_dom_sf"/>
</dbReference>
<reference evidence="10 11" key="1">
    <citation type="submission" date="2012-08" db="EMBL/GenBank/DDBJ databases">
        <title>Oryza genome evolution.</title>
        <authorList>
            <person name="Wing R.A."/>
        </authorList>
    </citation>
    <scope>NUCLEOTIDE SEQUENCE</scope>
</reference>
<protein>
    <recommendedName>
        <fullName evidence="9">AP2/ERF domain-containing protein</fullName>
    </recommendedName>
</protein>
<dbReference type="EnsemblPlants" id="LPERR04G16890.1">
    <property type="protein sequence ID" value="LPERR04G16890.1"/>
    <property type="gene ID" value="LPERR04G16890"/>
</dbReference>
<evidence type="ECO:0000256" key="3">
    <source>
        <dbReference type="ARBA" id="ARBA00023125"/>
    </source>
</evidence>
<organism evidence="10 11">
    <name type="scientific">Leersia perrieri</name>
    <dbReference type="NCBI Taxonomy" id="77586"/>
    <lineage>
        <taxon>Eukaryota</taxon>
        <taxon>Viridiplantae</taxon>
        <taxon>Streptophyta</taxon>
        <taxon>Embryophyta</taxon>
        <taxon>Tracheophyta</taxon>
        <taxon>Spermatophyta</taxon>
        <taxon>Magnoliopsida</taxon>
        <taxon>Liliopsida</taxon>
        <taxon>Poales</taxon>
        <taxon>Poaceae</taxon>
        <taxon>BOP clade</taxon>
        <taxon>Oryzoideae</taxon>
        <taxon>Oryzeae</taxon>
        <taxon>Oryzinae</taxon>
        <taxon>Leersia</taxon>
    </lineage>
</organism>
<dbReference type="STRING" id="77586.A0A0D9W7W6"/>
<dbReference type="PROSITE" id="PS51032">
    <property type="entry name" value="AP2_ERF"/>
    <property type="match status" value="2"/>
</dbReference>
<dbReference type="Pfam" id="PF00847">
    <property type="entry name" value="AP2"/>
    <property type="match status" value="2"/>
</dbReference>
<dbReference type="SUPFAM" id="SSF54171">
    <property type="entry name" value="DNA-binding domain"/>
    <property type="match status" value="2"/>
</dbReference>
<feature type="region of interest" description="Disordered" evidence="8">
    <location>
        <begin position="342"/>
        <end position="373"/>
    </location>
</feature>
<keyword evidence="3" id="KW-0238">DNA-binding</keyword>
<reference evidence="11" key="2">
    <citation type="submission" date="2013-12" db="EMBL/GenBank/DDBJ databases">
        <authorList>
            <person name="Yu Y."/>
            <person name="Lee S."/>
            <person name="de Baynast K."/>
            <person name="Wissotski M."/>
            <person name="Liu L."/>
            <person name="Talag J."/>
            <person name="Goicoechea J."/>
            <person name="Angelova A."/>
            <person name="Jetty R."/>
            <person name="Kudrna D."/>
            <person name="Golser W."/>
            <person name="Rivera L."/>
            <person name="Zhang J."/>
            <person name="Wing R."/>
        </authorList>
    </citation>
    <scope>NUCLEOTIDE SEQUENCE</scope>
</reference>
<dbReference type="GO" id="GO:0003677">
    <property type="term" value="F:DNA binding"/>
    <property type="evidence" value="ECO:0007669"/>
    <property type="project" value="UniProtKB-KW"/>
</dbReference>
<dbReference type="GO" id="GO:0003700">
    <property type="term" value="F:DNA-binding transcription factor activity"/>
    <property type="evidence" value="ECO:0007669"/>
    <property type="project" value="InterPro"/>
</dbReference>
<dbReference type="InterPro" id="IPR001471">
    <property type="entry name" value="AP2/ERF_dom"/>
</dbReference>
<dbReference type="SMR" id="A0A0D9W7W6"/>
<evidence type="ECO:0000256" key="2">
    <source>
        <dbReference type="ARBA" id="ARBA00023015"/>
    </source>
</evidence>
<evidence type="ECO:0000256" key="4">
    <source>
        <dbReference type="ARBA" id="ARBA00023159"/>
    </source>
</evidence>
<dbReference type="AlphaFoldDB" id="A0A0D9W7W6"/>
<feature type="domain" description="AP2/ERF" evidence="9">
    <location>
        <begin position="375"/>
        <end position="432"/>
    </location>
</feature>
<keyword evidence="5" id="KW-0804">Transcription</keyword>
<feature type="compositionally biased region" description="Low complexity" evidence="8">
    <location>
        <begin position="342"/>
        <end position="354"/>
    </location>
</feature>
<dbReference type="InterPro" id="IPR036955">
    <property type="entry name" value="AP2/ERF_dom_sf"/>
</dbReference>
<dbReference type="PRINTS" id="PR00367">
    <property type="entry name" value="ETHRSPELEMNT"/>
</dbReference>
<evidence type="ECO:0000313" key="10">
    <source>
        <dbReference type="EnsemblPlants" id="LPERR04G16890.1"/>
    </source>
</evidence>
<dbReference type="InterPro" id="IPR051032">
    <property type="entry name" value="AP2/ERF_TF_ERF_subfamily"/>
</dbReference>
<feature type="compositionally biased region" description="Basic residues" evidence="8">
    <location>
        <begin position="46"/>
        <end position="56"/>
    </location>
</feature>
<feature type="region of interest" description="Disordered" evidence="8">
    <location>
        <begin position="164"/>
        <end position="240"/>
    </location>
</feature>
<comment type="subcellular location">
    <subcellularLocation>
        <location evidence="1">Nucleus</location>
    </subcellularLocation>
</comment>
<accession>A0A0D9W7W6</accession>
<dbReference type="eggNOG" id="ENOG502QW5S">
    <property type="taxonomic scope" value="Eukaryota"/>
</dbReference>
<feature type="region of interest" description="Disordered" evidence="8">
    <location>
        <begin position="1"/>
        <end position="108"/>
    </location>
</feature>
<dbReference type="PANTHER" id="PTHR31985">
    <property type="entry name" value="ETHYLENE-RESPONSIVE TRANSCRIPTION FACTOR ERF042-RELATED"/>
    <property type="match status" value="1"/>
</dbReference>
<dbReference type="HOGENOM" id="CLU_492072_0_0_1"/>
<name>A0A0D9W7W6_9ORYZ</name>
<dbReference type="Gramene" id="LPERR04G16890.1">
    <property type="protein sequence ID" value="LPERR04G16890.1"/>
    <property type="gene ID" value="LPERR04G16890"/>
</dbReference>
<evidence type="ECO:0000256" key="8">
    <source>
        <dbReference type="SAM" id="MobiDB-lite"/>
    </source>
</evidence>
<evidence type="ECO:0000313" key="11">
    <source>
        <dbReference type="Proteomes" id="UP000032180"/>
    </source>
</evidence>
<proteinExistence type="inferred from homology"/>
<evidence type="ECO:0000256" key="1">
    <source>
        <dbReference type="ARBA" id="ARBA00004123"/>
    </source>
</evidence>
<feature type="domain" description="AP2/ERF" evidence="9">
    <location>
        <begin position="107"/>
        <end position="164"/>
    </location>
</feature>
<dbReference type="FunFam" id="3.30.730.10:FF:000001">
    <property type="entry name" value="Ethylene-responsive transcription factor 2"/>
    <property type="match status" value="2"/>
</dbReference>
<reference evidence="10" key="3">
    <citation type="submission" date="2015-04" db="UniProtKB">
        <authorList>
            <consortium name="EnsemblPlants"/>
        </authorList>
    </citation>
    <scope>IDENTIFICATION</scope>
</reference>
<evidence type="ECO:0000256" key="7">
    <source>
        <dbReference type="ARBA" id="ARBA00024343"/>
    </source>
</evidence>
<dbReference type="SMART" id="SM00380">
    <property type="entry name" value="AP2"/>
    <property type="match status" value="2"/>
</dbReference>
<keyword evidence="4" id="KW-0010">Activator</keyword>
<dbReference type="Proteomes" id="UP000032180">
    <property type="component" value="Chromosome 4"/>
</dbReference>
<feature type="compositionally biased region" description="Low complexity" evidence="8">
    <location>
        <begin position="57"/>
        <end position="72"/>
    </location>
</feature>
<evidence type="ECO:0000259" key="9">
    <source>
        <dbReference type="PROSITE" id="PS51032"/>
    </source>
</evidence>
<keyword evidence="2" id="KW-0805">Transcription regulation</keyword>
<feature type="compositionally biased region" description="Polar residues" evidence="8">
    <location>
        <begin position="80"/>
        <end position="89"/>
    </location>
</feature>
<dbReference type="GO" id="GO:0005634">
    <property type="term" value="C:nucleus"/>
    <property type="evidence" value="ECO:0007669"/>
    <property type="project" value="UniProtKB-SubCell"/>
</dbReference>
<comment type="similarity">
    <text evidence="7">Belongs to the AP2/ERF transcription factor family. ERF subfamily.</text>
</comment>
<dbReference type="Gene3D" id="3.30.730.10">
    <property type="entry name" value="AP2/ERF domain"/>
    <property type="match status" value="2"/>
</dbReference>
<dbReference type="CDD" id="cd00018">
    <property type="entry name" value="AP2"/>
    <property type="match status" value="2"/>
</dbReference>
<feature type="compositionally biased region" description="Low complexity" evidence="8">
    <location>
        <begin position="12"/>
        <end position="36"/>
    </location>
</feature>
<keyword evidence="11" id="KW-1185">Reference proteome</keyword>